<dbReference type="AlphaFoldDB" id="A0AAW9SQE0"/>
<dbReference type="Pfam" id="PF13632">
    <property type="entry name" value="Glyco_trans_2_3"/>
    <property type="match status" value="1"/>
</dbReference>
<feature type="transmembrane region" description="Helical" evidence="7">
    <location>
        <begin position="575"/>
        <end position="597"/>
    </location>
</feature>
<evidence type="ECO:0000259" key="9">
    <source>
        <dbReference type="Pfam" id="PF13632"/>
    </source>
</evidence>
<keyword evidence="4 7" id="KW-0812">Transmembrane</keyword>
<evidence type="ECO:0000256" key="3">
    <source>
        <dbReference type="ARBA" id="ARBA00022679"/>
    </source>
</evidence>
<feature type="domain" description="Type II secretion system protein GspE N-terminal" evidence="8">
    <location>
        <begin position="84"/>
        <end position="152"/>
    </location>
</feature>
<dbReference type="InterPro" id="IPR050321">
    <property type="entry name" value="Glycosyltr_2/OpgH_subfam"/>
</dbReference>
<comment type="caution">
    <text evidence="10">The sequence shown here is derived from an EMBL/GenBank/DDBJ whole genome shotgun (WGS) entry which is preliminary data.</text>
</comment>
<proteinExistence type="predicted"/>
<feature type="transmembrane region" description="Helical" evidence="7">
    <location>
        <begin position="502"/>
        <end position="526"/>
    </location>
</feature>
<dbReference type="Pfam" id="PF05157">
    <property type="entry name" value="MshEN"/>
    <property type="match status" value="1"/>
</dbReference>
<dbReference type="Proteomes" id="UP001428774">
    <property type="component" value="Unassembled WGS sequence"/>
</dbReference>
<reference evidence="10 11" key="1">
    <citation type="submission" date="2024-05" db="EMBL/GenBank/DDBJ databases">
        <title>Genome sequence of Ponticoccus litoralis KCCM 90028.</title>
        <authorList>
            <person name="Kim J.M."/>
            <person name="Lee J.K."/>
            <person name="Choi B.J."/>
            <person name="Bayburt H."/>
            <person name="Baek J.H."/>
            <person name="Jeon C.O."/>
        </authorList>
    </citation>
    <scope>NUCLEOTIDE SEQUENCE [LARGE SCALE GENOMIC DNA]</scope>
    <source>
        <strain evidence="10 11">KCCM 90028</strain>
    </source>
</reference>
<evidence type="ECO:0000256" key="1">
    <source>
        <dbReference type="ARBA" id="ARBA00004141"/>
    </source>
</evidence>
<evidence type="ECO:0000313" key="11">
    <source>
        <dbReference type="Proteomes" id="UP001428774"/>
    </source>
</evidence>
<dbReference type="GO" id="GO:0016757">
    <property type="term" value="F:glycosyltransferase activity"/>
    <property type="evidence" value="ECO:0007669"/>
    <property type="project" value="UniProtKB-KW"/>
</dbReference>
<dbReference type="InterPro" id="IPR029044">
    <property type="entry name" value="Nucleotide-diphossugar_trans"/>
</dbReference>
<keyword evidence="6 7" id="KW-0472">Membrane</keyword>
<feature type="transmembrane region" description="Helical" evidence="7">
    <location>
        <begin position="546"/>
        <end position="568"/>
    </location>
</feature>
<evidence type="ECO:0000313" key="10">
    <source>
        <dbReference type="EMBL" id="MEN9062431.1"/>
    </source>
</evidence>
<dbReference type="EMBL" id="JBDNCH010000002">
    <property type="protein sequence ID" value="MEN9062431.1"/>
    <property type="molecule type" value="Genomic_DNA"/>
</dbReference>
<sequence length="630" mass="68976">MTQHRLLSAEARRAQAADQRGQPLSHILIDDGAVAASDMLRALAKAQRFDQPVSHIVAAESLATPDQVLSAQARSYGALALRRDVTPPDAALDGLLAPDFCLRHGMLPWIRLGDTLVLATARPAEFPALLPRLPSDIGPVMMALATEADIHAEIAARHGAAMAVEAAHRVAPDESCRDLNQSSPQRQAAAILAGAAFIALLIWQPTALFAGALLLALGSLILSQGLKLAALLAVPRRTAVGQADLPEVLPTVTILVPLFDEKEIAATLVRRLSRLTYPKALLEVVLVLEAEDAMTRATLARTTLPPWMRCVFVPPGEVTTKPRALNYALRFTRGEIVGIYDAEDAPAPDQIERMVAAFAQAAPDVGCLQGILDYYNPRANWLSRCFTIEYASWFRVMLPGLARMGFAVPLGGTSVFLKRAVLDQVGGWDAHNVTEDADLGLRLARYGYRTELFASVTREEANNRLWPWIKQRSRWLKGYGITWWVHTRRPVRLWRALGPKRFLGVQLLFLCTLVQFALAPVLWSFWMILLGLPHPLDGHLTPEAVFWLTGVFLSAEGISILLGIAALARSPHAGLMGWVPTLFAYFPLGTLALYKALWETLRSPFYWDKTMHGRSAPDGPGADLPTDSSL</sequence>
<feature type="domain" description="Glycosyltransferase 2-like" evidence="9">
    <location>
        <begin position="338"/>
        <end position="530"/>
    </location>
</feature>
<keyword evidence="2" id="KW-0328">Glycosyltransferase</keyword>
<protein>
    <submittedName>
        <fullName evidence="10">Glycosyltransferase family 2 protein</fullName>
    </submittedName>
</protein>
<evidence type="ECO:0000256" key="6">
    <source>
        <dbReference type="ARBA" id="ARBA00023136"/>
    </source>
</evidence>
<dbReference type="Gene3D" id="3.90.550.10">
    <property type="entry name" value="Spore Coat Polysaccharide Biosynthesis Protein SpsA, Chain A"/>
    <property type="match status" value="1"/>
</dbReference>
<keyword evidence="5 7" id="KW-1133">Transmembrane helix</keyword>
<evidence type="ECO:0000256" key="5">
    <source>
        <dbReference type="ARBA" id="ARBA00022989"/>
    </source>
</evidence>
<accession>A0AAW9SQE0</accession>
<dbReference type="PANTHER" id="PTHR43867">
    <property type="entry name" value="CELLULOSE SYNTHASE CATALYTIC SUBUNIT A [UDP-FORMING]"/>
    <property type="match status" value="1"/>
</dbReference>
<feature type="transmembrane region" description="Helical" evidence="7">
    <location>
        <begin position="209"/>
        <end position="234"/>
    </location>
</feature>
<dbReference type="SUPFAM" id="SSF53448">
    <property type="entry name" value="Nucleotide-diphospho-sugar transferases"/>
    <property type="match status" value="1"/>
</dbReference>
<dbReference type="RefSeq" id="WP_347167402.1">
    <property type="nucleotide sequence ID" value="NZ_JBDNCH010000002.1"/>
</dbReference>
<gene>
    <name evidence="10" type="ORF">ABFB10_17000</name>
</gene>
<dbReference type="GO" id="GO:0016020">
    <property type="term" value="C:membrane"/>
    <property type="evidence" value="ECO:0007669"/>
    <property type="project" value="UniProtKB-SubCell"/>
</dbReference>
<feature type="transmembrane region" description="Helical" evidence="7">
    <location>
        <begin position="187"/>
        <end position="203"/>
    </location>
</feature>
<evidence type="ECO:0000256" key="7">
    <source>
        <dbReference type="SAM" id="Phobius"/>
    </source>
</evidence>
<name>A0AAW9SQE0_9RHOB</name>
<comment type="subcellular location">
    <subcellularLocation>
        <location evidence="1">Membrane</location>
        <topology evidence="1">Multi-pass membrane protein</topology>
    </subcellularLocation>
</comment>
<keyword evidence="3" id="KW-0808">Transferase</keyword>
<evidence type="ECO:0000256" key="2">
    <source>
        <dbReference type="ARBA" id="ARBA00022676"/>
    </source>
</evidence>
<dbReference type="InterPro" id="IPR001173">
    <property type="entry name" value="Glyco_trans_2-like"/>
</dbReference>
<dbReference type="SUPFAM" id="SSF160246">
    <property type="entry name" value="EspE N-terminal domain-like"/>
    <property type="match status" value="1"/>
</dbReference>
<dbReference type="InterPro" id="IPR007831">
    <property type="entry name" value="T2SS_GspE_N"/>
</dbReference>
<evidence type="ECO:0000256" key="4">
    <source>
        <dbReference type="ARBA" id="ARBA00022692"/>
    </source>
</evidence>
<keyword evidence="11" id="KW-1185">Reference proteome</keyword>
<evidence type="ECO:0000259" key="8">
    <source>
        <dbReference type="Pfam" id="PF05157"/>
    </source>
</evidence>
<dbReference type="InterPro" id="IPR037257">
    <property type="entry name" value="T2SS_E_N_sf"/>
</dbReference>
<dbReference type="PANTHER" id="PTHR43867:SF2">
    <property type="entry name" value="CELLULOSE SYNTHASE CATALYTIC SUBUNIT A [UDP-FORMING]"/>
    <property type="match status" value="1"/>
</dbReference>
<organism evidence="10 11">
    <name type="scientific">Ponticoccus litoralis</name>
    <dbReference type="NCBI Taxonomy" id="422297"/>
    <lineage>
        <taxon>Bacteria</taxon>
        <taxon>Pseudomonadati</taxon>
        <taxon>Pseudomonadota</taxon>
        <taxon>Alphaproteobacteria</taxon>
        <taxon>Rhodobacterales</taxon>
        <taxon>Roseobacteraceae</taxon>
        <taxon>Ponticoccus</taxon>
    </lineage>
</organism>